<dbReference type="InterPro" id="IPR050228">
    <property type="entry name" value="Carboxylesterase_BioH"/>
</dbReference>
<dbReference type="InterPro" id="IPR000073">
    <property type="entry name" value="AB_hydrolase_1"/>
</dbReference>
<dbReference type="Gene3D" id="3.40.50.1820">
    <property type="entry name" value="alpha/beta hydrolase"/>
    <property type="match status" value="1"/>
</dbReference>
<dbReference type="PANTHER" id="PTHR43194">
    <property type="entry name" value="HYDROLASE ALPHA/BETA FOLD FAMILY"/>
    <property type="match status" value="1"/>
</dbReference>
<dbReference type="SUPFAM" id="SSF53474">
    <property type="entry name" value="alpha/beta-Hydrolases"/>
    <property type="match status" value="1"/>
</dbReference>
<organism evidence="2 3">
    <name type="scientific">Parasedimentitalea maritima</name>
    <dbReference type="NCBI Taxonomy" id="2578117"/>
    <lineage>
        <taxon>Bacteria</taxon>
        <taxon>Pseudomonadati</taxon>
        <taxon>Pseudomonadota</taxon>
        <taxon>Alphaproteobacteria</taxon>
        <taxon>Rhodobacterales</taxon>
        <taxon>Paracoccaceae</taxon>
        <taxon>Parasedimentitalea</taxon>
    </lineage>
</organism>
<dbReference type="Pfam" id="PF12697">
    <property type="entry name" value="Abhydrolase_6"/>
    <property type="match status" value="1"/>
</dbReference>
<dbReference type="PANTHER" id="PTHR43194:SF2">
    <property type="entry name" value="PEROXISOMAL MEMBRANE PROTEIN LPX1"/>
    <property type="match status" value="1"/>
</dbReference>
<keyword evidence="2" id="KW-0378">Hydrolase</keyword>
<gene>
    <name evidence="2" type="ORF">GP644_19845</name>
</gene>
<proteinExistence type="predicted"/>
<protein>
    <submittedName>
        <fullName evidence="2">Alpha/beta fold hydrolase</fullName>
    </submittedName>
</protein>
<feature type="domain" description="AB hydrolase-1" evidence="1">
    <location>
        <begin position="21"/>
        <end position="257"/>
    </location>
</feature>
<dbReference type="EMBL" id="WSFO01000013">
    <property type="protein sequence ID" value="KAE9627421.1"/>
    <property type="molecule type" value="Genomic_DNA"/>
</dbReference>
<dbReference type="GO" id="GO:0016787">
    <property type="term" value="F:hydrolase activity"/>
    <property type="evidence" value="ECO:0007669"/>
    <property type="project" value="UniProtKB-KW"/>
</dbReference>
<dbReference type="AlphaFoldDB" id="A0A6A4R7J4"/>
<evidence type="ECO:0000313" key="3">
    <source>
        <dbReference type="Proteomes" id="UP000441586"/>
    </source>
</evidence>
<dbReference type="RefSeq" id="WP_158981266.1">
    <property type="nucleotide sequence ID" value="NZ_WSFO01000013.1"/>
</dbReference>
<sequence length="273" mass="29253">MVGLPQPVFSRSFGSGARQLLAVHCSLAHSGTWRGLEAALEGDVTLTAFDMLTHGRSPDWDGQGDFQDRNVQAGLTLLEKPVDLIGHSFGATVALRMAVQRPNLVRSLTLIEPVFFAAAMAEDPNALQDLEVENRPFLDALEAGDAALAARLFNRMWSSGAPRWPDLPEPTRAAMTRAIQIVPACDQAILTDPFGLLAPGGLKGLTMPALLLRGSETKQIITSVNKSLCKRLPNAMSSVIEGAGHMVPISHPTDVAAKLRELWNTCPDPSSSS</sequence>
<reference evidence="2 3" key="1">
    <citation type="submission" date="2019-12" db="EMBL/GenBank/DDBJ databases">
        <authorList>
            <person name="Zhang Y.-J."/>
        </authorList>
    </citation>
    <scope>NUCLEOTIDE SEQUENCE [LARGE SCALE GENOMIC DNA]</scope>
    <source>
        <strain evidence="2 3">H18S-6</strain>
    </source>
</reference>
<dbReference type="InterPro" id="IPR029058">
    <property type="entry name" value="AB_hydrolase_fold"/>
</dbReference>
<accession>A0A6A4R7J4</accession>
<evidence type="ECO:0000313" key="2">
    <source>
        <dbReference type="EMBL" id="KAE9627421.1"/>
    </source>
</evidence>
<name>A0A6A4R7J4_9RHOB</name>
<evidence type="ECO:0000259" key="1">
    <source>
        <dbReference type="Pfam" id="PF12697"/>
    </source>
</evidence>
<comment type="caution">
    <text evidence="2">The sequence shown here is derived from an EMBL/GenBank/DDBJ whole genome shotgun (WGS) entry which is preliminary data.</text>
</comment>
<dbReference type="Proteomes" id="UP000441586">
    <property type="component" value="Unassembled WGS sequence"/>
</dbReference>